<comment type="caution">
    <text evidence="2">The sequence shown here is derived from an EMBL/GenBank/DDBJ whole genome shotgun (WGS) entry which is preliminary data.</text>
</comment>
<name>A0A1E3WCH4_9HYPH</name>
<dbReference type="AlphaFoldDB" id="A0A1E3WCH4"/>
<gene>
    <name evidence="2" type="ORF">AUC71_10765</name>
</gene>
<dbReference type="OrthoDB" id="9789782at2"/>
<feature type="region of interest" description="Disordered" evidence="1">
    <location>
        <begin position="55"/>
        <end position="77"/>
    </location>
</feature>
<dbReference type="Proteomes" id="UP000095042">
    <property type="component" value="Unassembled WGS sequence"/>
</dbReference>
<protein>
    <submittedName>
        <fullName evidence="2">Uncharacterized protein</fullName>
    </submittedName>
</protein>
<dbReference type="RefSeq" id="WP_069623571.1">
    <property type="nucleotide sequence ID" value="NZ_LPWD01000143.1"/>
</dbReference>
<evidence type="ECO:0000313" key="3">
    <source>
        <dbReference type="Proteomes" id="UP000095042"/>
    </source>
</evidence>
<dbReference type="EMBL" id="LPWD01000143">
    <property type="protein sequence ID" value="ODS03222.1"/>
    <property type="molecule type" value="Genomic_DNA"/>
</dbReference>
<organism evidence="2 3">
    <name type="scientific">Methyloceanibacter marginalis</name>
    <dbReference type="NCBI Taxonomy" id="1774971"/>
    <lineage>
        <taxon>Bacteria</taxon>
        <taxon>Pseudomonadati</taxon>
        <taxon>Pseudomonadota</taxon>
        <taxon>Alphaproteobacteria</taxon>
        <taxon>Hyphomicrobiales</taxon>
        <taxon>Hyphomicrobiaceae</taxon>
        <taxon>Methyloceanibacter</taxon>
    </lineage>
</organism>
<sequence length="77" mass="8245">MTSLKVLQEPALGAGALNWIPEFDQIIRRMPILVRVGDTLFPSLSADVLRLAQAPRPMWSSSSGASGEAPSARRPAS</sequence>
<evidence type="ECO:0000313" key="2">
    <source>
        <dbReference type="EMBL" id="ODS03222.1"/>
    </source>
</evidence>
<evidence type="ECO:0000256" key="1">
    <source>
        <dbReference type="SAM" id="MobiDB-lite"/>
    </source>
</evidence>
<proteinExistence type="predicted"/>
<reference evidence="2 3" key="1">
    <citation type="journal article" date="2016" name="Environ. Microbiol.">
        <title>New Methyloceanibacter diversity from North Sea sediments includes methanotroph containing solely the soluble methane monooxygenase.</title>
        <authorList>
            <person name="Vekeman B."/>
            <person name="Kerckhof F.M."/>
            <person name="Cremers G."/>
            <person name="de Vos P."/>
            <person name="Vandamme P."/>
            <person name="Boon N."/>
            <person name="Op den Camp H.J."/>
            <person name="Heylen K."/>
        </authorList>
    </citation>
    <scope>NUCLEOTIDE SEQUENCE [LARGE SCALE GENOMIC DNA]</scope>
    <source>
        <strain evidence="2 3">R-67177</strain>
    </source>
</reference>
<keyword evidence="3" id="KW-1185">Reference proteome</keyword>
<feature type="compositionally biased region" description="Low complexity" evidence="1">
    <location>
        <begin position="60"/>
        <end position="77"/>
    </location>
</feature>
<accession>A0A1E3WCH4</accession>